<evidence type="ECO:0000313" key="3">
    <source>
        <dbReference type="Proteomes" id="UP001153678"/>
    </source>
</evidence>
<protein>
    <submittedName>
        <fullName evidence="2">7038_t:CDS:1</fullName>
    </submittedName>
</protein>
<dbReference type="OrthoDB" id="2447046at2759"/>
<keyword evidence="3" id="KW-1185">Reference proteome</keyword>
<dbReference type="Proteomes" id="UP001153678">
    <property type="component" value="Unassembled WGS sequence"/>
</dbReference>
<comment type="caution">
    <text evidence="2">The sequence shown here is derived from an EMBL/GenBank/DDBJ whole genome shotgun (WGS) entry which is preliminary data.</text>
</comment>
<organism evidence="2 3">
    <name type="scientific">Funneliformis geosporum</name>
    <dbReference type="NCBI Taxonomy" id="1117311"/>
    <lineage>
        <taxon>Eukaryota</taxon>
        <taxon>Fungi</taxon>
        <taxon>Fungi incertae sedis</taxon>
        <taxon>Mucoromycota</taxon>
        <taxon>Glomeromycotina</taxon>
        <taxon>Glomeromycetes</taxon>
        <taxon>Glomerales</taxon>
        <taxon>Glomeraceae</taxon>
        <taxon>Funneliformis</taxon>
    </lineage>
</organism>
<dbReference type="EMBL" id="CAMKVN010009191">
    <property type="protein sequence ID" value="CAI2193182.1"/>
    <property type="molecule type" value="Genomic_DNA"/>
</dbReference>
<proteinExistence type="predicted"/>
<gene>
    <name evidence="2" type="ORF">FWILDA_LOCUS15947</name>
</gene>
<reference evidence="2" key="1">
    <citation type="submission" date="2022-08" db="EMBL/GenBank/DDBJ databases">
        <authorList>
            <person name="Kallberg Y."/>
            <person name="Tangrot J."/>
            <person name="Rosling A."/>
        </authorList>
    </citation>
    <scope>NUCLEOTIDE SEQUENCE</scope>
    <source>
        <strain evidence="2">Wild A</strain>
    </source>
</reference>
<evidence type="ECO:0000256" key="1">
    <source>
        <dbReference type="SAM" id="MobiDB-lite"/>
    </source>
</evidence>
<feature type="region of interest" description="Disordered" evidence="1">
    <location>
        <begin position="64"/>
        <end position="92"/>
    </location>
</feature>
<dbReference type="AlphaFoldDB" id="A0A9W4T628"/>
<sequence length="202" mass="24419">TDAIQKVKNYYWKEHKDWIATTYTALTSTRDTIRHFEIIIDKIRKRDERKFIKKSVEDLLKQKESELTTKSESEESESTKSEQSEKTRNTEELKNEDSIEWLKDFNKITEANNWSNVKKLQLIKRFLKGSARNWYEDLPDILNIWNQDEDSGEDEFVFTQLFTEKYITDERKNTWFTKLSKLKQRKIQYQVILINLDEYLGK</sequence>
<feature type="non-terminal residue" evidence="2">
    <location>
        <position position="202"/>
    </location>
</feature>
<evidence type="ECO:0000313" key="2">
    <source>
        <dbReference type="EMBL" id="CAI2193182.1"/>
    </source>
</evidence>
<accession>A0A9W4T628</accession>
<name>A0A9W4T628_9GLOM</name>